<sequence>MAVETLLSFNGSGAFDEFNKRMQQVINDLCQTVLDNARANVGGAYPEVEASLHAGLSALAQQGMIDGEIGADAWQSFMAEWGSGSLMDRLNPGLVDYMNSELWNQLREANGDAITGRAKGPYIGLDGMVHNAHTGVLAGRNLEQLRDFPWFRDWMAKVGLPDDAFTPKVPLHFMRDALESNEVGVSPLKLRNVASFASSFHTWSSNAAEPT</sequence>
<keyword evidence="2" id="KW-1185">Reference proteome</keyword>
<proteinExistence type="predicted"/>
<evidence type="ECO:0000313" key="2">
    <source>
        <dbReference type="Proteomes" id="UP001164803"/>
    </source>
</evidence>
<accession>A0ABY6Z5U2</accession>
<organism evidence="1 2">
    <name type="scientific">Alicyclobacillus dauci</name>
    <dbReference type="NCBI Taxonomy" id="1475485"/>
    <lineage>
        <taxon>Bacteria</taxon>
        <taxon>Bacillati</taxon>
        <taxon>Bacillota</taxon>
        <taxon>Bacilli</taxon>
        <taxon>Bacillales</taxon>
        <taxon>Alicyclobacillaceae</taxon>
        <taxon>Alicyclobacillus</taxon>
    </lineage>
</organism>
<gene>
    <name evidence="1" type="ORF">NZD86_07070</name>
</gene>
<dbReference type="RefSeq" id="WP_268045800.1">
    <property type="nucleotide sequence ID" value="NZ_CP104064.1"/>
</dbReference>
<evidence type="ECO:0000313" key="1">
    <source>
        <dbReference type="EMBL" id="WAH38235.1"/>
    </source>
</evidence>
<reference evidence="1" key="1">
    <citation type="submission" date="2022-08" db="EMBL/GenBank/DDBJ databases">
        <title>Alicyclobacillus dauci DSM2870, complete genome.</title>
        <authorList>
            <person name="Wang Q."/>
            <person name="Cai R."/>
            <person name="Wang Z."/>
        </authorList>
    </citation>
    <scope>NUCLEOTIDE SEQUENCE</scope>
    <source>
        <strain evidence="1">DSM 28700</strain>
    </source>
</reference>
<dbReference type="EMBL" id="CP104064">
    <property type="protein sequence ID" value="WAH38235.1"/>
    <property type="molecule type" value="Genomic_DNA"/>
</dbReference>
<protein>
    <submittedName>
        <fullName evidence="1">Uncharacterized protein</fullName>
    </submittedName>
</protein>
<dbReference type="Proteomes" id="UP001164803">
    <property type="component" value="Chromosome"/>
</dbReference>
<name>A0ABY6Z5U2_9BACL</name>